<dbReference type="PANTHER" id="PTHR46471">
    <property type="entry name" value="CHITIN DEACETYLASE"/>
    <property type="match status" value="1"/>
</dbReference>
<keyword evidence="6" id="KW-0119">Carbohydrate metabolism</keyword>
<evidence type="ECO:0000313" key="14">
    <source>
        <dbReference type="Proteomes" id="UP000265631"/>
    </source>
</evidence>
<evidence type="ECO:0000256" key="1">
    <source>
        <dbReference type="ARBA" id="ARBA00001941"/>
    </source>
</evidence>
<evidence type="ECO:0000256" key="11">
    <source>
        <dbReference type="SAM" id="SignalP"/>
    </source>
</evidence>
<dbReference type="PANTHER" id="PTHR46471:SF2">
    <property type="entry name" value="CHITIN DEACETYLASE-RELATED"/>
    <property type="match status" value="1"/>
</dbReference>
<evidence type="ECO:0000256" key="8">
    <source>
        <dbReference type="PROSITE-ProRule" id="PRU00261"/>
    </source>
</evidence>
<evidence type="ECO:0000256" key="6">
    <source>
        <dbReference type="ARBA" id="ARBA00023277"/>
    </source>
</evidence>
<keyword evidence="8" id="KW-1015">Disulfide bond</keyword>
<dbReference type="GO" id="GO:0016787">
    <property type="term" value="F:hydrolase activity"/>
    <property type="evidence" value="ECO:0007669"/>
    <property type="project" value="UniProtKB-KW"/>
</dbReference>
<keyword evidence="14" id="KW-1185">Reference proteome</keyword>
<evidence type="ECO:0000256" key="9">
    <source>
        <dbReference type="SAM" id="MobiDB-lite"/>
    </source>
</evidence>
<keyword evidence="7" id="KW-0170">Cobalt</keyword>
<keyword evidence="10" id="KW-1133">Transmembrane helix</keyword>
<evidence type="ECO:0000259" key="12">
    <source>
        <dbReference type="PROSITE" id="PS50941"/>
    </source>
</evidence>
<evidence type="ECO:0000313" key="13">
    <source>
        <dbReference type="EMBL" id="RFN46919.1"/>
    </source>
</evidence>
<feature type="transmembrane region" description="Helical" evidence="10">
    <location>
        <begin position="173"/>
        <end position="195"/>
    </location>
</feature>
<dbReference type="AlphaFoldDB" id="A0A395MID7"/>
<sequence length="240" mass="24903">MELSLLYFLCLFSSALASRFGFEFSNSLILPRSNNPTSKDGNCGSNSDTNATCLTSTFGNCCSEKGFCGKTSAYCAEGCQEDFGTCSATDGQLGAHLETVAPQKGTAVIMKPTVVMVTLSTTTAADETSTLAASSTDDDASSADSTSTSEPTSATEGQSDSSSSDSLSTGAKAGIAIGAVIGGLGAIGLIAWLVLRRRNKNNTKPAESVAESNEVKPADELRYELHGETRAELPAYEVQR</sequence>
<protein>
    <recommendedName>
        <fullName evidence="12">Chitin-binding type-1 domain-containing protein</fullName>
    </recommendedName>
</protein>
<dbReference type="CDD" id="cd11618">
    <property type="entry name" value="ChtBD1_1"/>
    <property type="match status" value="1"/>
</dbReference>
<dbReference type="Proteomes" id="UP000265631">
    <property type="component" value="Unassembled WGS sequence"/>
</dbReference>
<dbReference type="STRING" id="2594813.A0A395MID7"/>
<keyword evidence="4 11" id="KW-0732">Signal</keyword>
<feature type="disulfide bond" evidence="8">
    <location>
        <begin position="61"/>
        <end position="75"/>
    </location>
</feature>
<comment type="caution">
    <text evidence="13">The sequence shown here is derived from an EMBL/GenBank/DDBJ whole genome shotgun (WGS) entry which is preliminary data.</text>
</comment>
<feature type="signal peptide" evidence="11">
    <location>
        <begin position="1"/>
        <end position="17"/>
    </location>
</feature>
<evidence type="ECO:0000256" key="3">
    <source>
        <dbReference type="ARBA" id="ARBA00022723"/>
    </source>
</evidence>
<dbReference type="Pfam" id="PF00187">
    <property type="entry name" value="Chitin_bind_1"/>
    <property type="match status" value="1"/>
</dbReference>
<keyword evidence="5" id="KW-0378">Hydrolase</keyword>
<feature type="domain" description="Chitin-binding type-1" evidence="12">
    <location>
        <begin position="40"/>
        <end position="88"/>
    </location>
</feature>
<dbReference type="SUPFAM" id="SSF57016">
    <property type="entry name" value="Plant lectins/antimicrobial peptides"/>
    <property type="match status" value="1"/>
</dbReference>
<dbReference type="GO" id="GO:0008061">
    <property type="term" value="F:chitin binding"/>
    <property type="evidence" value="ECO:0007669"/>
    <property type="project" value="UniProtKB-UniRule"/>
</dbReference>
<keyword evidence="3" id="KW-0479">Metal-binding</keyword>
<proteinExistence type="predicted"/>
<keyword evidence="10" id="KW-0472">Membrane</keyword>
<comment type="cofactor">
    <cofactor evidence="1">
        <name>Co(2+)</name>
        <dbReference type="ChEBI" id="CHEBI:48828"/>
    </cofactor>
</comment>
<dbReference type="CDD" id="cd12087">
    <property type="entry name" value="TM_EGFR-like"/>
    <property type="match status" value="1"/>
</dbReference>
<dbReference type="Pfam" id="PF03229">
    <property type="entry name" value="Alpha_GJ"/>
    <property type="match status" value="1"/>
</dbReference>
<dbReference type="InterPro" id="IPR004913">
    <property type="entry name" value="Herpes_gJ"/>
</dbReference>
<comment type="caution">
    <text evidence="8">Lacks conserved residue(s) required for the propagation of feature annotation.</text>
</comment>
<gene>
    <name evidence="13" type="ORF">FIE12Z_8852</name>
</gene>
<evidence type="ECO:0000256" key="4">
    <source>
        <dbReference type="ARBA" id="ARBA00022729"/>
    </source>
</evidence>
<organism evidence="13 14">
    <name type="scientific">Fusarium flagelliforme</name>
    <dbReference type="NCBI Taxonomy" id="2675880"/>
    <lineage>
        <taxon>Eukaryota</taxon>
        <taxon>Fungi</taxon>
        <taxon>Dikarya</taxon>
        <taxon>Ascomycota</taxon>
        <taxon>Pezizomycotina</taxon>
        <taxon>Sordariomycetes</taxon>
        <taxon>Hypocreomycetidae</taxon>
        <taxon>Hypocreales</taxon>
        <taxon>Nectriaceae</taxon>
        <taxon>Fusarium</taxon>
        <taxon>Fusarium incarnatum-equiseti species complex</taxon>
    </lineage>
</organism>
<reference evidence="13 14" key="1">
    <citation type="journal article" date="2018" name="PLoS Pathog.">
        <title>Evolution of structural diversity of trichothecenes, a family of toxins produced by plant pathogenic and entomopathogenic fungi.</title>
        <authorList>
            <person name="Proctor R.H."/>
            <person name="McCormick S.P."/>
            <person name="Kim H.S."/>
            <person name="Cardoza R.E."/>
            <person name="Stanley A.M."/>
            <person name="Lindo L."/>
            <person name="Kelly A."/>
            <person name="Brown D.W."/>
            <person name="Lee T."/>
            <person name="Vaughan M.M."/>
            <person name="Alexander N.J."/>
            <person name="Busman M."/>
            <person name="Gutierrez S."/>
        </authorList>
    </citation>
    <scope>NUCLEOTIDE SEQUENCE [LARGE SCALE GENOMIC DNA]</scope>
    <source>
        <strain evidence="13 14">NRRL 13405</strain>
    </source>
</reference>
<feature type="region of interest" description="Disordered" evidence="9">
    <location>
        <begin position="128"/>
        <end position="168"/>
    </location>
</feature>
<dbReference type="GO" id="GO:0046872">
    <property type="term" value="F:metal ion binding"/>
    <property type="evidence" value="ECO:0007669"/>
    <property type="project" value="UniProtKB-KW"/>
</dbReference>
<evidence type="ECO:0000256" key="10">
    <source>
        <dbReference type="SAM" id="Phobius"/>
    </source>
</evidence>
<feature type="chain" id="PRO_5017361820" description="Chitin-binding type-1 domain-containing protein" evidence="11">
    <location>
        <begin position="18"/>
        <end position="240"/>
    </location>
</feature>
<feature type="compositionally biased region" description="Low complexity" evidence="9">
    <location>
        <begin position="142"/>
        <end position="168"/>
    </location>
</feature>
<evidence type="ECO:0000256" key="2">
    <source>
        <dbReference type="ARBA" id="ARBA00022669"/>
    </source>
</evidence>
<dbReference type="PROSITE" id="PS50941">
    <property type="entry name" value="CHIT_BIND_I_2"/>
    <property type="match status" value="1"/>
</dbReference>
<keyword evidence="10" id="KW-0812">Transmembrane</keyword>
<evidence type="ECO:0000256" key="5">
    <source>
        <dbReference type="ARBA" id="ARBA00022801"/>
    </source>
</evidence>
<dbReference type="InterPro" id="IPR036861">
    <property type="entry name" value="Endochitinase-like_sf"/>
</dbReference>
<accession>A0A395MID7</accession>
<dbReference type="EMBL" id="PXXK01000279">
    <property type="protein sequence ID" value="RFN46919.1"/>
    <property type="molecule type" value="Genomic_DNA"/>
</dbReference>
<name>A0A395MID7_9HYPO</name>
<dbReference type="InterPro" id="IPR001002">
    <property type="entry name" value="Chitin-bd_1"/>
</dbReference>
<dbReference type="Gene3D" id="3.30.60.10">
    <property type="entry name" value="Endochitinase-like"/>
    <property type="match status" value="1"/>
</dbReference>
<keyword evidence="2 8" id="KW-0147">Chitin-binding</keyword>
<evidence type="ECO:0000256" key="7">
    <source>
        <dbReference type="ARBA" id="ARBA00023285"/>
    </source>
</evidence>